<organism evidence="2 3">
    <name type="scientific">candidate division KSB3 bacterium</name>
    <dbReference type="NCBI Taxonomy" id="2044937"/>
    <lineage>
        <taxon>Bacteria</taxon>
        <taxon>candidate division KSB3</taxon>
    </lineage>
</organism>
<dbReference type="SUPFAM" id="SSF56300">
    <property type="entry name" value="Metallo-dependent phosphatases"/>
    <property type="match status" value="1"/>
</dbReference>
<evidence type="ECO:0000313" key="2">
    <source>
        <dbReference type="EMBL" id="PID55553.1"/>
    </source>
</evidence>
<feature type="domain" description="Calcineurin-like phosphoesterase" evidence="1">
    <location>
        <begin position="439"/>
        <end position="583"/>
    </location>
</feature>
<dbReference type="GO" id="GO:0004722">
    <property type="term" value="F:protein serine/threonine phosphatase activity"/>
    <property type="evidence" value="ECO:0007669"/>
    <property type="project" value="TreeGrafter"/>
</dbReference>
<dbReference type="GO" id="GO:0005737">
    <property type="term" value="C:cytoplasm"/>
    <property type="evidence" value="ECO:0007669"/>
    <property type="project" value="TreeGrafter"/>
</dbReference>
<dbReference type="InterPro" id="IPR027417">
    <property type="entry name" value="P-loop_NTPase"/>
</dbReference>
<proteinExistence type="predicted"/>
<dbReference type="Pfam" id="PF00149">
    <property type="entry name" value="Metallophos"/>
    <property type="match status" value="1"/>
</dbReference>
<name>A0A2G6E0B9_9BACT</name>
<protein>
    <submittedName>
        <fullName evidence="2">Serine/threonine protein phosphatase</fullName>
    </submittedName>
</protein>
<sequence>MTDPLKKILAPIQELQTIRGVKLPIGLEFLQLVVTGPPGAGKSYYIEQIKGWPNEGYVDLAQKGWWKNQSLVYRPREVHLGFPFKDHKESLTVFDKEYLKQHPAPSIDFSRIILPPVKTNMLQTNWRKRYIFEFLIPPPSIIYKQRLTRKETGYFPVDENLNMDMVRQQVAVYREIALYLHRAGLNVYVRKGLANPPLFFSEPGVANVPRWTLNKIPRKPGLHTVVGWKYLFKKYNPVEWITVSNTPQIIKRPGRIAHDGKSFSLLMGTSWLRFHPEIALGIKKKNVQKNWIIDTNHSCSFKQIRGFIRLKVGETIVLGRSNPEFLEFFDFDDTVRDRHISVTNRKGDIILSPITSEYETKVVLLNDLDLREQLAQNRHKAFLKIRQIFSDRLTPFDPKIALDSIKAVNNLLTKEPFRPLNSSGVAGGLIEIPARTSPVIVGDLHGQVDNLLKILSENCLLDCLRLKTATLIILGDAIHSENVHDMDQFEPSVLIMDLIFRLKLTFPENVFYIRGNHDSFSPELNKNGYLQGELFKEALLEMRGEEYVREMEKFYTALAYVIRSEQFICCHAGPPRVETTRDDIINIEPDSKLARELTRVRIQRPNYLGGYVNGDVPRLIPLAVTGSMQGQ</sequence>
<dbReference type="SUPFAM" id="SSF52540">
    <property type="entry name" value="P-loop containing nucleoside triphosphate hydrolases"/>
    <property type="match status" value="1"/>
</dbReference>
<dbReference type="InterPro" id="IPR029052">
    <property type="entry name" value="Metallo-depent_PP-like"/>
</dbReference>
<gene>
    <name evidence="2" type="ORF">CSB45_15435</name>
</gene>
<dbReference type="Gene3D" id="3.60.21.10">
    <property type="match status" value="1"/>
</dbReference>
<dbReference type="InterPro" id="IPR004843">
    <property type="entry name" value="Calcineurin-like_PHP"/>
</dbReference>
<dbReference type="PANTHER" id="PTHR11668">
    <property type="entry name" value="SERINE/THREONINE PROTEIN PHOSPHATASE"/>
    <property type="match status" value="1"/>
</dbReference>
<dbReference type="InterPro" id="IPR050341">
    <property type="entry name" value="PP1_catalytic_subunit"/>
</dbReference>
<comment type="caution">
    <text evidence="2">The sequence shown here is derived from an EMBL/GenBank/DDBJ whole genome shotgun (WGS) entry which is preliminary data.</text>
</comment>
<dbReference type="Proteomes" id="UP000229740">
    <property type="component" value="Unassembled WGS sequence"/>
</dbReference>
<dbReference type="PANTHER" id="PTHR11668:SF491">
    <property type="entry name" value="SERINE_THREONINE-PROTEIN PHOSPHATASE"/>
    <property type="match status" value="1"/>
</dbReference>
<dbReference type="EMBL" id="PDPS01000070">
    <property type="protein sequence ID" value="PID55553.1"/>
    <property type="molecule type" value="Genomic_DNA"/>
</dbReference>
<accession>A0A2G6E0B9</accession>
<evidence type="ECO:0000313" key="3">
    <source>
        <dbReference type="Proteomes" id="UP000229740"/>
    </source>
</evidence>
<reference evidence="2 3" key="1">
    <citation type="submission" date="2017-10" db="EMBL/GenBank/DDBJ databases">
        <title>Novel microbial diversity and functional potential in the marine mammal oral microbiome.</title>
        <authorList>
            <person name="Dudek N.K."/>
            <person name="Sun C.L."/>
            <person name="Burstein D."/>
            <person name="Kantor R.S."/>
            <person name="Aliaga Goltsman D.S."/>
            <person name="Bik E.M."/>
            <person name="Thomas B.C."/>
            <person name="Banfield J.F."/>
            <person name="Relman D.A."/>
        </authorList>
    </citation>
    <scope>NUCLEOTIDE SEQUENCE [LARGE SCALE GENOMIC DNA]</scope>
    <source>
        <strain evidence="2">DOLZORAL124_49_17</strain>
    </source>
</reference>
<evidence type="ECO:0000259" key="1">
    <source>
        <dbReference type="Pfam" id="PF00149"/>
    </source>
</evidence>
<dbReference type="AlphaFoldDB" id="A0A2G6E0B9"/>